<dbReference type="EMBL" id="MU394333">
    <property type="protein sequence ID" value="KAI6084727.1"/>
    <property type="molecule type" value="Genomic_DNA"/>
</dbReference>
<accession>A0ACC0CWA5</accession>
<comment type="caution">
    <text evidence="1">The sequence shown here is derived from an EMBL/GenBank/DDBJ whole genome shotgun (WGS) entry which is preliminary data.</text>
</comment>
<protein>
    <submittedName>
        <fullName evidence="1">Uncharacterized protein</fullName>
    </submittedName>
</protein>
<gene>
    <name evidence="1" type="ORF">F4821DRAFT_279857</name>
</gene>
<organism evidence="1 2">
    <name type="scientific">Hypoxylon rubiginosum</name>
    <dbReference type="NCBI Taxonomy" id="110542"/>
    <lineage>
        <taxon>Eukaryota</taxon>
        <taxon>Fungi</taxon>
        <taxon>Dikarya</taxon>
        <taxon>Ascomycota</taxon>
        <taxon>Pezizomycotina</taxon>
        <taxon>Sordariomycetes</taxon>
        <taxon>Xylariomycetidae</taxon>
        <taxon>Xylariales</taxon>
        <taxon>Hypoxylaceae</taxon>
        <taxon>Hypoxylon</taxon>
    </lineage>
</organism>
<sequence length="722" mass="80437">MDAWDEASVSGKHAVYIGVWTNWSHGRILGSTLTLTQRDGNLLIAFAAFFVTLVATRVWKTICFFSHWHLSSSMLQDTLHHQRQVLLRNSASPQSGLWNFLQLAWLPTTKRGHIHRILPFMLLAITCLSAFTVVTYFIPSISSSVGTEVLLRPGYCGILDNAYANAENYTEFERFVSPYYSEQTANSANYAQQCYSNSNTSGSLDCTGFVTDRIPSTVDYSADCPFPSHICRSNTTNLLISTDLLDTNDMFGINSPLDERVLFRSSLHCGPLITRGHTSMRQSTHTNFTIYHYGSGVQLEGSNSNVSQGTLEIEDIEAQYRLHDSAIDKGYIIPWNSYLLTVLYADVANGSLLPSSGFIPSEDIRRSDADTFLVFLSGNGVVFSEPADDDWYRATKYLYNVTAPEFNATWPVYGFEDAASPLACVQRHQFCHTSLPESDRCGPFASLLDTMEGAESMATSDKTMAQLTWVSEQIGHNAGVTDPILLLGPQSLASQRGLSGGFQGPLKANQWQLDVINWWATFLAAVQLAFVNGVIGPTDTRLHKYMHTELLPALDNTIFQNICRNQKIRDSAYMNFSMFGICFLFIMGGLIICVSFAVEPIFSYLYKKRKYNEYAYLEWVTNSSLQLHRLAQEELGWGTWSGATNDVPTTQKGEHLGCLDLAQSNHPRLSDGDIETSPAIEQRADENMVRFTDSDFGIVAESSAGHDSVPQDENCRRTASLQ</sequence>
<dbReference type="Proteomes" id="UP001497680">
    <property type="component" value="Unassembled WGS sequence"/>
</dbReference>
<evidence type="ECO:0000313" key="1">
    <source>
        <dbReference type="EMBL" id="KAI6084727.1"/>
    </source>
</evidence>
<proteinExistence type="predicted"/>
<evidence type="ECO:0000313" key="2">
    <source>
        <dbReference type="Proteomes" id="UP001497680"/>
    </source>
</evidence>
<name>A0ACC0CWA5_9PEZI</name>
<keyword evidence="2" id="KW-1185">Reference proteome</keyword>
<reference evidence="1 2" key="1">
    <citation type="journal article" date="2022" name="New Phytol.">
        <title>Ecological generalism drives hyperdiversity of secondary metabolite gene clusters in xylarialean endophytes.</title>
        <authorList>
            <person name="Franco M.E.E."/>
            <person name="Wisecaver J.H."/>
            <person name="Arnold A.E."/>
            <person name="Ju Y.M."/>
            <person name="Slot J.C."/>
            <person name="Ahrendt S."/>
            <person name="Moore L.P."/>
            <person name="Eastman K.E."/>
            <person name="Scott K."/>
            <person name="Konkel Z."/>
            <person name="Mondo S.J."/>
            <person name="Kuo A."/>
            <person name="Hayes R.D."/>
            <person name="Haridas S."/>
            <person name="Andreopoulos B."/>
            <person name="Riley R."/>
            <person name="LaButti K."/>
            <person name="Pangilinan J."/>
            <person name="Lipzen A."/>
            <person name="Amirebrahimi M."/>
            <person name="Yan J."/>
            <person name="Adam C."/>
            <person name="Keymanesh K."/>
            <person name="Ng V."/>
            <person name="Louie K."/>
            <person name="Northen T."/>
            <person name="Drula E."/>
            <person name="Henrissat B."/>
            <person name="Hsieh H.M."/>
            <person name="Youens-Clark K."/>
            <person name="Lutzoni F."/>
            <person name="Miadlikowska J."/>
            <person name="Eastwood D.C."/>
            <person name="Hamelin R.C."/>
            <person name="Grigoriev I.V."/>
            <person name="U'Ren J.M."/>
        </authorList>
    </citation>
    <scope>NUCLEOTIDE SEQUENCE [LARGE SCALE GENOMIC DNA]</scope>
    <source>
        <strain evidence="1 2">ER1909</strain>
    </source>
</reference>